<sequence length="51" mass="5606">MISSTKNRAQQPPLNNKTKGQRQRRQGPRPGTVPGEHTAFCTAAHHLASQD</sequence>
<gene>
    <name evidence="2" type="ORF">BN2614_LOCUS1</name>
</gene>
<dbReference type="EMBL" id="CYRY02006633">
    <property type="protein sequence ID" value="VCW72250.1"/>
    <property type="molecule type" value="Genomic_DNA"/>
</dbReference>
<comment type="caution">
    <text evidence="2">The sequence shown here is derived from an EMBL/GenBank/DDBJ whole genome shotgun (WGS) entry which is preliminary data.</text>
</comment>
<protein>
    <submittedName>
        <fullName evidence="2">Uncharacterized protein</fullName>
    </submittedName>
</protein>
<proteinExistence type="predicted"/>
<dbReference type="AlphaFoldDB" id="A0A9X9LL09"/>
<evidence type="ECO:0000256" key="1">
    <source>
        <dbReference type="SAM" id="MobiDB-lite"/>
    </source>
</evidence>
<reference evidence="2 3" key="1">
    <citation type="submission" date="2018-10" db="EMBL/GenBank/DDBJ databases">
        <authorList>
            <person name="Ekblom R."/>
            <person name="Jareborg N."/>
        </authorList>
    </citation>
    <scope>NUCLEOTIDE SEQUENCE [LARGE SCALE GENOMIC DNA]</scope>
    <source>
        <tissue evidence="2">Muscle</tissue>
    </source>
</reference>
<feature type="region of interest" description="Disordered" evidence="1">
    <location>
        <begin position="1"/>
        <end position="37"/>
    </location>
</feature>
<keyword evidence="3" id="KW-1185">Reference proteome</keyword>
<dbReference type="Proteomes" id="UP000269945">
    <property type="component" value="Unassembled WGS sequence"/>
</dbReference>
<evidence type="ECO:0000313" key="3">
    <source>
        <dbReference type="Proteomes" id="UP000269945"/>
    </source>
</evidence>
<name>A0A9X9LL09_GULGU</name>
<organism evidence="2 3">
    <name type="scientific">Gulo gulo</name>
    <name type="common">Wolverine</name>
    <name type="synonym">Gluton</name>
    <dbReference type="NCBI Taxonomy" id="48420"/>
    <lineage>
        <taxon>Eukaryota</taxon>
        <taxon>Metazoa</taxon>
        <taxon>Chordata</taxon>
        <taxon>Craniata</taxon>
        <taxon>Vertebrata</taxon>
        <taxon>Euteleostomi</taxon>
        <taxon>Mammalia</taxon>
        <taxon>Eutheria</taxon>
        <taxon>Laurasiatheria</taxon>
        <taxon>Carnivora</taxon>
        <taxon>Caniformia</taxon>
        <taxon>Musteloidea</taxon>
        <taxon>Mustelidae</taxon>
        <taxon>Guloninae</taxon>
        <taxon>Gulo</taxon>
    </lineage>
</organism>
<accession>A0A9X9LL09</accession>
<evidence type="ECO:0000313" key="2">
    <source>
        <dbReference type="EMBL" id="VCW72250.1"/>
    </source>
</evidence>
<feature type="compositionally biased region" description="Polar residues" evidence="1">
    <location>
        <begin position="1"/>
        <end position="18"/>
    </location>
</feature>